<gene>
    <name evidence="1" type="ORF">PAECIP111892_00697</name>
</gene>
<keyword evidence="2" id="KW-1185">Reference proteome</keyword>
<reference evidence="1" key="1">
    <citation type="submission" date="2022-01" db="EMBL/GenBank/DDBJ databases">
        <authorList>
            <person name="Criscuolo A."/>
        </authorList>
    </citation>
    <scope>NUCLEOTIDE SEQUENCE</scope>
    <source>
        <strain evidence="1">CIP111892</strain>
    </source>
</reference>
<dbReference type="Proteomes" id="UP000838324">
    <property type="component" value="Unassembled WGS sequence"/>
</dbReference>
<accession>A0ABM9BNW2</accession>
<evidence type="ECO:0000313" key="2">
    <source>
        <dbReference type="Proteomes" id="UP000838324"/>
    </source>
</evidence>
<evidence type="ECO:0000313" key="1">
    <source>
        <dbReference type="EMBL" id="CAH1191651.1"/>
    </source>
</evidence>
<name>A0ABM9BNW2_9BACL</name>
<sequence>MYPNGGFSPYTNRSVYGWSNISPANTGQQLICFSPGQFEFKEAMRSLWEQHVAWTRMAITSLVFGLPDTDPVVARLLRNATDMGDALRPLYGAATADAFSKLIKEHLVIASELVKAAKAGDSAAAASAEKRWYANADQIIELPSRLNPYFPKEEFRKMFYEHLALTKAEAVTMLQQDYKGSIQLYDRIERQALTMADFLSTYLYAGAA</sequence>
<comment type="caution">
    <text evidence="1">The sequence shown here is derived from an EMBL/GenBank/DDBJ whole genome shotgun (WGS) entry which is preliminary data.</text>
</comment>
<proteinExistence type="predicted"/>
<organism evidence="1 2">
    <name type="scientific">Paenibacillus auburnensis</name>
    <dbReference type="NCBI Taxonomy" id="2905649"/>
    <lineage>
        <taxon>Bacteria</taxon>
        <taxon>Bacillati</taxon>
        <taxon>Bacillota</taxon>
        <taxon>Bacilli</taxon>
        <taxon>Bacillales</taxon>
        <taxon>Paenibacillaceae</taxon>
        <taxon>Paenibacillus</taxon>
    </lineage>
</organism>
<dbReference type="RefSeq" id="WP_423802766.1">
    <property type="nucleotide sequence ID" value="NZ_CAKMMG010000001.1"/>
</dbReference>
<protein>
    <recommendedName>
        <fullName evidence="3">Acetylglutamate kinase</fullName>
    </recommendedName>
</protein>
<dbReference type="EMBL" id="CAKMMG010000001">
    <property type="protein sequence ID" value="CAH1191651.1"/>
    <property type="molecule type" value="Genomic_DNA"/>
</dbReference>
<evidence type="ECO:0008006" key="3">
    <source>
        <dbReference type="Google" id="ProtNLM"/>
    </source>
</evidence>